<evidence type="ECO:0000313" key="5">
    <source>
        <dbReference type="Proteomes" id="UP001596001"/>
    </source>
</evidence>
<comment type="caution">
    <text evidence="4">The sequence shown here is derived from an EMBL/GenBank/DDBJ whole genome shotgun (WGS) entry which is preliminary data.</text>
</comment>
<proteinExistence type="predicted"/>
<dbReference type="Pfam" id="PF13670">
    <property type="entry name" value="PepSY_2"/>
    <property type="match status" value="1"/>
</dbReference>
<dbReference type="Proteomes" id="UP001596001">
    <property type="component" value="Unassembled WGS sequence"/>
</dbReference>
<keyword evidence="2" id="KW-0732">Signal</keyword>
<organism evidence="4 5">
    <name type="scientific">Giesbergeria sinuosa</name>
    <dbReference type="NCBI Taxonomy" id="80883"/>
    <lineage>
        <taxon>Bacteria</taxon>
        <taxon>Pseudomonadati</taxon>
        <taxon>Pseudomonadota</taxon>
        <taxon>Betaproteobacteria</taxon>
        <taxon>Burkholderiales</taxon>
        <taxon>Comamonadaceae</taxon>
        <taxon>Giesbergeria</taxon>
    </lineage>
</organism>
<dbReference type="EMBL" id="JBHSHJ010000001">
    <property type="protein sequence ID" value="MFC4787493.1"/>
    <property type="molecule type" value="Genomic_DNA"/>
</dbReference>
<protein>
    <submittedName>
        <fullName evidence="4">PepSY domain-containing protein</fullName>
    </submittedName>
</protein>
<accession>A0ABV9Q9F1</accession>
<feature type="domain" description="PepSY" evidence="3">
    <location>
        <begin position="23"/>
        <end position="109"/>
    </location>
</feature>
<name>A0ABV9Q9F1_9BURK</name>
<feature type="chain" id="PRO_5045810042" evidence="2">
    <location>
        <begin position="39"/>
        <end position="129"/>
    </location>
</feature>
<evidence type="ECO:0000256" key="2">
    <source>
        <dbReference type="SAM" id="SignalP"/>
    </source>
</evidence>
<reference evidence="5" key="1">
    <citation type="journal article" date="2019" name="Int. J. Syst. Evol. Microbiol.">
        <title>The Global Catalogue of Microorganisms (GCM) 10K type strain sequencing project: providing services to taxonomists for standard genome sequencing and annotation.</title>
        <authorList>
            <consortium name="The Broad Institute Genomics Platform"/>
            <consortium name="The Broad Institute Genome Sequencing Center for Infectious Disease"/>
            <person name="Wu L."/>
            <person name="Ma J."/>
        </authorList>
    </citation>
    <scope>NUCLEOTIDE SEQUENCE [LARGE SCALE GENOMIC DNA]</scope>
    <source>
        <strain evidence="5">CCUG 49452</strain>
    </source>
</reference>
<evidence type="ECO:0000259" key="3">
    <source>
        <dbReference type="Pfam" id="PF13670"/>
    </source>
</evidence>
<feature type="region of interest" description="Disordered" evidence="1">
    <location>
        <begin position="106"/>
        <end position="129"/>
    </location>
</feature>
<dbReference type="RefSeq" id="WP_382428995.1">
    <property type="nucleotide sequence ID" value="NZ_JBHSHJ010000001.1"/>
</dbReference>
<keyword evidence="5" id="KW-1185">Reference proteome</keyword>
<feature type="signal peptide" evidence="2">
    <location>
        <begin position="1"/>
        <end position="38"/>
    </location>
</feature>
<evidence type="ECO:0000256" key="1">
    <source>
        <dbReference type="SAM" id="MobiDB-lite"/>
    </source>
</evidence>
<evidence type="ECO:0000313" key="4">
    <source>
        <dbReference type="EMBL" id="MFC4787493.1"/>
    </source>
</evidence>
<gene>
    <name evidence="4" type="ORF">ACFO6X_00575</name>
</gene>
<dbReference type="InterPro" id="IPR025711">
    <property type="entry name" value="PepSY"/>
</dbReference>
<sequence length="129" mass="14331">MKHHLLASFYPLARHPRRNALLLALCCCTMLAAAPAQASAPQEKVFCTNAPRAQWISEAQARERFRAQDYVLVKYKVSRGNCHEFYAVDAQGGVVESYLHPITGEAVRTTRLPPPVPTKPGSASEQRSR</sequence>